<keyword evidence="2" id="KW-1185">Reference proteome</keyword>
<dbReference type="EMBL" id="QTSX02006062">
    <property type="protein sequence ID" value="KAJ9056043.1"/>
    <property type="molecule type" value="Genomic_DNA"/>
</dbReference>
<evidence type="ECO:0000313" key="1">
    <source>
        <dbReference type="EMBL" id="KAJ9056043.1"/>
    </source>
</evidence>
<protein>
    <submittedName>
        <fullName evidence="1">Uncharacterized protein</fullName>
    </submittedName>
</protein>
<evidence type="ECO:0000313" key="2">
    <source>
        <dbReference type="Proteomes" id="UP001165960"/>
    </source>
</evidence>
<organism evidence="1 2">
    <name type="scientific">Entomophthora muscae</name>
    <dbReference type="NCBI Taxonomy" id="34485"/>
    <lineage>
        <taxon>Eukaryota</taxon>
        <taxon>Fungi</taxon>
        <taxon>Fungi incertae sedis</taxon>
        <taxon>Zoopagomycota</taxon>
        <taxon>Entomophthoromycotina</taxon>
        <taxon>Entomophthoromycetes</taxon>
        <taxon>Entomophthorales</taxon>
        <taxon>Entomophthoraceae</taxon>
        <taxon>Entomophthora</taxon>
    </lineage>
</organism>
<gene>
    <name evidence="1" type="ORF">DSO57_1037073</name>
</gene>
<dbReference type="Proteomes" id="UP001165960">
    <property type="component" value="Unassembled WGS sequence"/>
</dbReference>
<name>A0ACC2S102_9FUNG</name>
<sequence length="56" mass="6743">MYNTIKFSFKSYIARESCHTEILNFAECSKGRTFSVIWSCREFSEEQKLQYLKEHP</sequence>
<comment type="caution">
    <text evidence="1">The sequence shown here is derived from an EMBL/GenBank/DDBJ whole genome shotgun (WGS) entry which is preliminary data.</text>
</comment>
<proteinExistence type="predicted"/>
<accession>A0ACC2S102</accession>
<reference evidence="1" key="1">
    <citation type="submission" date="2022-04" db="EMBL/GenBank/DDBJ databases">
        <title>Genome of the entomopathogenic fungus Entomophthora muscae.</title>
        <authorList>
            <person name="Elya C."/>
            <person name="Lovett B.R."/>
            <person name="Lee E."/>
            <person name="Macias A.M."/>
            <person name="Hajek A.E."/>
            <person name="De Bivort B.L."/>
            <person name="Kasson M.T."/>
            <person name="De Fine Licht H.H."/>
            <person name="Stajich J.E."/>
        </authorList>
    </citation>
    <scope>NUCLEOTIDE SEQUENCE</scope>
    <source>
        <strain evidence="1">Berkeley</strain>
    </source>
</reference>